<dbReference type="STRING" id="441103.TRN7648_02804"/>
<dbReference type="EMBL" id="CYSE01000005">
    <property type="protein sequence ID" value="CUH80084.1"/>
    <property type="molecule type" value="Genomic_DNA"/>
</dbReference>
<name>A0A0P1GFF7_9RHOB</name>
<dbReference type="Proteomes" id="UP000054935">
    <property type="component" value="Unassembled WGS sequence"/>
</dbReference>
<dbReference type="Gene3D" id="1.10.1370.30">
    <property type="match status" value="1"/>
</dbReference>
<accession>A0A0P1GFF7</accession>
<sequence>MRDNIPIKEEPISEYTVQDWARLHQVDVISFSDMLPIEYSNGHSENKNAQSIDSKFGDYSALDIWNMTARGVSHSIPDLSKIAFETRDICQTTFDAPAADRPMTLDRGAGRAPVVSMCYQGTPADMLCVAHEFGHALQYHLAQGRFVPPILRELAAFLAEAVLLRYVQREDPQLAAPLKAAARADDAIYLGQDGDLLRAALDDPQAAYDYRLNYPVARHLAHAVTTRSQPALWERIFRAQLTLPEMLARRQTGLANTLPAVPDPDQERPAINAYRVLGMMVLLDIETRQGEPDKAIETYYAARLAHLQAQTSLVAVDRAGKPFGYALWDVDPADPDLITLKRQAAPFGDHLELQERLQAQLPATACARSHHPRSARQEQTAW</sequence>
<keyword evidence="2" id="KW-1185">Reference proteome</keyword>
<protein>
    <submittedName>
        <fullName evidence="1">Uncharacterized protein</fullName>
    </submittedName>
</protein>
<evidence type="ECO:0000313" key="1">
    <source>
        <dbReference type="EMBL" id="CUH80084.1"/>
    </source>
</evidence>
<reference evidence="1 2" key="1">
    <citation type="submission" date="2015-09" db="EMBL/GenBank/DDBJ databases">
        <authorList>
            <consortium name="Swine Surveillance"/>
        </authorList>
    </citation>
    <scope>NUCLEOTIDE SEQUENCE [LARGE SCALE GENOMIC DNA]</scope>
    <source>
        <strain evidence="1 2">CECT 7648</strain>
    </source>
</reference>
<gene>
    <name evidence="1" type="ORF">TRN7648_02804</name>
</gene>
<dbReference type="AlphaFoldDB" id="A0A0P1GFF7"/>
<evidence type="ECO:0000313" key="2">
    <source>
        <dbReference type="Proteomes" id="UP000054935"/>
    </source>
</evidence>
<proteinExistence type="predicted"/>
<organism evidence="1 2">
    <name type="scientific">Tropicibacter naphthalenivorans</name>
    <dbReference type="NCBI Taxonomy" id="441103"/>
    <lineage>
        <taxon>Bacteria</taxon>
        <taxon>Pseudomonadati</taxon>
        <taxon>Pseudomonadota</taxon>
        <taxon>Alphaproteobacteria</taxon>
        <taxon>Rhodobacterales</taxon>
        <taxon>Roseobacteraceae</taxon>
        <taxon>Tropicibacter</taxon>
    </lineage>
</organism>
<dbReference type="SUPFAM" id="SSF55486">
    <property type="entry name" value="Metalloproteases ('zincins'), catalytic domain"/>
    <property type="match status" value="1"/>
</dbReference>